<dbReference type="PANTHER" id="PTHR47926">
    <property type="entry name" value="PENTATRICOPEPTIDE REPEAT-CONTAINING PROTEIN"/>
    <property type="match status" value="1"/>
</dbReference>
<dbReference type="InterPro" id="IPR002885">
    <property type="entry name" value="PPR_rpt"/>
</dbReference>
<dbReference type="AlphaFoldDB" id="A0A5P1FUQ7"/>
<dbReference type="Pfam" id="PF20431">
    <property type="entry name" value="E_motif"/>
    <property type="match status" value="1"/>
</dbReference>
<evidence type="ECO:0000256" key="1">
    <source>
        <dbReference type="ARBA" id="ARBA00022737"/>
    </source>
</evidence>
<reference evidence="4" key="1">
    <citation type="journal article" date="2017" name="Nat. Commun.">
        <title>The asparagus genome sheds light on the origin and evolution of a young Y chromosome.</title>
        <authorList>
            <person name="Harkess A."/>
            <person name="Zhou J."/>
            <person name="Xu C."/>
            <person name="Bowers J.E."/>
            <person name="Van der Hulst R."/>
            <person name="Ayyampalayam S."/>
            <person name="Mercati F."/>
            <person name="Riccardi P."/>
            <person name="McKain M.R."/>
            <person name="Kakrana A."/>
            <person name="Tang H."/>
            <person name="Ray J."/>
            <person name="Groenendijk J."/>
            <person name="Arikit S."/>
            <person name="Mathioni S.M."/>
            <person name="Nakano M."/>
            <person name="Shan H."/>
            <person name="Telgmann-Rauber A."/>
            <person name="Kanno A."/>
            <person name="Yue Z."/>
            <person name="Chen H."/>
            <person name="Li W."/>
            <person name="Chen Y."/>
            <person name="Xu X."/>
            <person name="Zhang Y."/>
            <person name="Luo S."/>
            <person name="Chen H."/>
            <person name="Gao J."/>
            <person name="Mao Z."/>
            <person name="Pires J.C."/>
            <person name="Luo M."/>
            <person name="Kudrna D."/>
            <person name="Wing R.A."/>
            <person name="Meyers B.C."/>
            <person name="Yi K."/>
            <person name="Kong H."/>
            <person name="Lavrijsen P."/>
            <person name="Sunseri F."/>
            <person name="Falavigna A."/>
            <person name="Ye Y."/>
            <person name="Leebens-Mack J.H."/>
            <person name="Chen G."/>
        </authorList>
    </citation>
    <scope>NUCLEOTIDE SEQUENCE [LARGE SCALE GENOMIC DNA]</scope>
    <source>
        <strain evidence="4">cv. DH0086</strain>
    </source>
</reference>
<dbReference type="FunFam" id="1.25.40.10:FF:000341">
    <property type="entry name" value="Pentatricopeptide repeat-containing protein chloroplastic"/>
    <property type="match status" value="1"/>
</dbReference>
<dbReference type="InterPro" id="IPR046960">
    <property type="entry name" value="PPR_At4g14850-like_plant"/>
</dbReference>
<dbReference type="Gramene" id="ONK82056">
    <property type="protein sequence ID" value="ONK82056"/>
    <property type="gene ID" value="A4U43_C01F35670"/>
</dbReference>
<dbReference type="GO" id="GO:0009451">
    <property type="term" value="P:RNA modification"/>
    <property type="evidence" value="ECO:0007669"/>
    <property type="project" value="InterPro"/>
</dbReference>
<dbReference type="OMA" id="CIFRKEY"/>
<feature type="repeat" description="PPR" evidence="2">
    <location>
        <begin position="111"/>
        <end position="145"/>
    </location>
</feature>
<evidence type="ECO:0000313" key="3">
    <source>
        <dbReference type="EMBL" id="ONK82056.1"/>
    </source>
</evidence>
<name>A0A5P1FUQ7_ASPOF</name>
<dbReference type="Proteomes" id="UP000243459">
    <property type="component" value="Chromosome 1"/>
</dbReference>
<proteinExistence type="predicted"/>
<accession>A0A5P1FUQ7</accession>
<dbReference type="NCBIfam" id="TIGR00756">
    <property type="entry name" value="PPR"/>
    <property type="match status" value="3"/>
</dbReference>
<dbReference type="Gene3D" id="1.25.40.10">
    <property type="entry name" value="Tetratricopeptide repeat domain"/>
    <property type="match status" value="2"/>
</dbReference>
<keyword evidence="4" id="KW-1185">Reference proteome</keyword>
<protein>
    <recommendedName>
        <fullName evidence="5">Pentatricopeptide repeat-containing protein</fullName>
    </recommendedName>
</protein>
<dbReference type="Pfam" id="PF01535">
    <property type="entry name" value="PPR"/>
    <property type="match status" value="2"/>
</dbReference>
<dbReference type="InterPro" id="IPR011990">
    <property type="entry name" value="TPR-like_helical_dom_sf"/>
</dbReference>
<evidence type="ECO:0000256" key="2">
    <source>
        <dbReference type="PROSITE-ProRule" id="PRU00708"/>
    </source>
</evidence>
<keyword evidence="1" id="KW-0677">Repeat</keyword>
<evidence type="ECO:0008006" key="5">
    <source>
        <dbReference type="Google" id="ProtNLM"/>
    </source>
</evidence>
<dbReference type="PROSITE" id="PS51375">
    <property type="entry name" value="PPR"/>
    <property type="match status" value="2"/>
</dbReference>
<dbReference type="GO" id="GO:0003723">
    <property type="term" value="F:RNA binding"/>
    <property type="evidence" value="ECO:0007669"/>
    <property type="project" value="InterPro"/>
</dbReference>
<organism evidence="3 4">
    <name type="scientific">Asparagus officinalis</name>
    <name type="common">Garden asparagus</name>
    <dbReference type="NCBI Taxonomy" id="4686"/>
    <lineage>
        <taxon>Eukaryota</taxon>
        <taxon>Viridiplantae</taxon>
        <taxon>Streptophyta</taxon>
        <taxon>Embryophyta</taxon>
        <taxon>Tracheophyta</taxon>
        <taxon>Spermatophyta</taxon>
        <taxon>Magnoliopsida</taxon>
        <taxon>Liliopsida</taxon>
        <taxon>Asparagales</taxon>
        <taxon>Asparagaceae</taxon>
        <taxon>Asparagoideae</taxon>
        <taxon>Asparagus</taxon>
    </lineage>
</organism>
<dbReference type="FunFam" id="1.25.40.10:FF:000090">
    <property type="entry name" value="Pentatricopeptide repeat-containing protein, chloroplastic"/>
    <property type="match status" value="1"/>
</dbReference>
<evidence type="ECO:0000313" key="4">
    <source>
        <dbReference type="Proteomes" id="UP000243459"/>
    </source>
</evidence>
<gene>
    <name evidence="3" type="ORF">A4U43_C01F35670</name>
</gene>
<feature type="repeat" description="PPR" evidence="2">
    <location>
        <begin position="213"/>
        <end position="247"/>
    </location>
</feature>
<dbReference type="InterPro" id="IPR046848">
    <property type="entry name" value="E_motif"/>
</dbReference>
<sequence length="428" mass="48338">MEKISVGKNFHLELMRRIKLIRELCFSGKISEAVKLLFTCDHYCDPQTYAFLLQETINLKESKLGRRIHTHMIINGHVPNHYLTTKLAIFYAKTGVLDSARYLFDEMPHRGLVPWNAIISGYVQNGLEQQGLDLYYSMRVSGLCPDHFTFASVFRACAGLAKLEHGKRAHCVMMKIPKLRDNVVVSSALIDMYFKCTSPCDGRRVFERASDRNVVSWTALISGYGNHGNTTEALYLFHRMIEEGTRPNYVTFLAVLSACSHGGFIDAGWKYFNSMEKEYGIIPKGEHYASMIDMLGRAGKLEEAFEFIKKSPCKEHSVVWGALLGACRIHGDEKLGKIVAETFFELQPDNIGKHIVLSNTYAALDMWEKSAELRQSIGMLGTKKEPALSSVEVKGEVWTFLVGDKSHEESEMIYETLNALNFTLMEGG</sequence>
<dbReference type="Pfam" id="PF13041">
    <property type="entry name" value="PPR_2"/>
    <property type="match status" value="2"/>
</dbReference>
<dbReference type="OrthoDB" id="439028at2759"/>
<dbReference type="PANTHER" id="PTHR47926:SF347">
    <property type="entry name" value="PENTATRICOPEPTIDE REPEAT-CONTAINING PROTEIN"/>
    <property type="match status" value="1"/>
</dbReference>
<dbReference type="EMBL" id="CM007381">
    <property type="protein sequence ID" value="ONK82056.1"/>
    <property type="molecule type" value="Genomic_DNA"/>
</dbReference>